<dbReference type="PROSITE" id="PS50887">
    <property type="entry name" value="GGDEF"/>
    <property type="match status" value="1"/>
</dbReference>
<dbReference type="Gene3D" id="3.30.70.270">
    <property type="match status" value="1"/>
</dbReference>
<evidence type="ECO:0000259" key="2">
    <source>
        <dbReference type="PROSITE" id="PS50887"/>
    </source>
</evidence>
<dbReference type="AlphaFoldDB" id="A0A010Z213"/>
<dbReference type="HOGENOM" id="CLU_000445_11_30_11"/>
<feature type="transmembrane region" description="Helical" evidence="1">
    <location>
        <begin position="247"/>
        <end position="269"/>
    </location>
</feature>
<feature type="transmembrane region" description="Helical" evidence="1">
    <location>
        <begin position="146"/>
        <end position="167"/>
    </location>
</feature>
<proteinExistence type="predicted"/>
<feature type="transmembrane region" description="Helical" evidence="1">
    <location>
        <begin position="174"/>
        <end position="194"/>
    </location>
</feature>
<organism evidence="3 4">
    <name type="scientific">Cryptosporangium arvum DSM 44712</name>
    <dbReference type="NCBI Taxonomy" id="927661"/>
    <lineage>
        <taxon>Bacteria</taxon>
        <taxon>Bacillati</taxon>
        <taxon>Actinomycetota</taxon>
        <taxon>Actinomycetes</taxon>
        <taxon>Cryptosporangiales</taxon>
        <taxon>Cryptosporangiaceae</taxon>
        <taxon>Cryptosporangium</taxon>
    </lineage>
</organism>
<sequence length="475" mass="50513">MAGYLVVPDHPALNGWLVTGYKTVFGCVAGGALVAGALARRPRALAGWLIFGVGIIANSLGALISDVYTKALGQVGYPNIADLFWLTLYPSLFLGLAVLIRARGTARDWASMVDALILACGLGLLSWVFLMVPVRSDHTLHTIGQVIVLAYPVGDIMVLVMLLHLVLSGGVRNASFWLVCSSMGLFLAGDLSWATLSQLSLVPSDFTSRLLDLIFLLAYTTFAFAAWHPSMGALSRLGTVKPPRLTLLQLALLTAATMIAPTVLAFQVAHGEVTNGVAIVIGSVASFSLVVARMTQLVRQVERQADELTALARRDPLTGLPNRRAWFDDLPDALARSARGAEPVTVAMLDLDHFKAYNDGHGHQAGDQLLKGAASAWSGELRAVDHLARYGGEEFIVFLPGTGADRAAEAIERLRAVTPSGQTFSAGLAVWDGLETSDELIGRADRALYAAKANGRNRTELSGETSASVDIGASR</sequence>
<dbReference type="GO" id="GO:0005886">
    <property type="term" value="C:plasma membrane"/>
    <property type="evidence" value="ECO:0007669"/>
    <property type="project" value="TreeGrafter"/>
</dbReference>
<feature type="transmembrane region" description="Helical" evidence="1">
    <location>
        <begin position="112"/>
        <end position="134"/>
    </location>
</feature>
<feature type="transmembrane region" description="Helical" evidence="1">
    <location>
        <begin position="45"/>
        <end position="63"/>
    </location>
</feature>
<feature type="transmembrane region" description="Helical" evidence="1">
    <location>
        <begin position="20"/>
        <end position="38"/>
    </location>
</feature>
<dbReference type="GO" id="GO:0043709">
    <property type="term" value="P:cell adhesion involved in single-species biofilm formation"/>
    <property type="evidence" value="ECO:0007669"/>
    <property type="project" value="TreeGrafter"/>
</dbReference>
<keyword evidence="1" id="KW-0472">Membrane</keyword>
<feature type="transmembrane region" description="Helical" evidence="1">
    <location>
        <begin position="275"/>
        <end position="294"/>
    </location>
</feature>
<reference evidence="3 4" key="1">
    <citation type="submission" date="2013-07" db="EMBL/GenBank/DDBJ databases">
        <authorList>
            <consortium name="DOE Joint Genome Institute"/>
            <person name="Eisen J."/>
            <person name="Huntemann M."/>
            <person name="Han J."/>
            <person name="Chen A."/>
            <person name="Kyrpides N."/>
            <person name="Mavromatis K."/>
            <person name="Markowitz V."/>
            <person name="Palaniappan K."/>
            <person name="Ivanova N."/>
            <person name="Schaumberg A."/>
            <person name="Pati A."/>
            <person name="Liolios K."/>
            <person name="Nordberg H.P."/>
            <person name="Cantor M.N."/>
            <person name="Hua S.X."/>
            <person name="Woyke T."/>
        </authorList>
    </citation>
    <scope>NUCLEOTIDE SEQUENCE [LARGE SCALE GENOMIC DNA]</scope>
    <source>
        <strain evidence="3 4">DSM 44712</strain>
    </source>
</reference>
<gene>
    <name evidence="3" type="ORF">CryarDRAFT_2582</name>
</gene>
<dbReference type="InterPro" id="IPR050469">
    <property type="entry name" value="Diguanylate_Cyclase"/>
</dbReference>
<dbReference type="InterPro" id="IPR043128">
    <property type="entry name" value="Rev_trsase/Diguanyl_cyclase"/>
</dbReference>
<dbReference type="FunFam" id="3.30.70.270:FF:000001">
    <property type="entry name" value="Diguanylate cyclase domain protein"/>
    <property type="match status" value="1"/>
</dbReference>
<dbReference type="PANTHER" id="PTHR45138:SF9">
    <property type="entry name" value="DIGUANYLATE CYCLASE DGCM-RELATED"/>
    <property type="match status" value="1"/>
</dbReference>
<dbReference type="CDD" id="cd01949">
    <property type="entry name" value="GGDEF"/>
    <property type="match status" value="1"/>
</dbReference>
<keyword evidence="1" id="KW-0812">Transmembrane</keyword>
<dbReference type="GO" id="GO:1902201">
    <property type="term" value="P:negative regulation of bacterial-type flagellum-dependent cell motility"/>
    <property type="evidence" value="ECO:0007669"/>
    <property type="project" value="TreeGrafter"/>
</dbReference>
<name>A0A010Z213_9ACTN</name>
<dbReference type="NCBIfam" id="TIGR00254">
    <property type="entry name" value="GGDEF"/>
    <property type="match status" value="1"/>
</dbReference>
<dbReference type="PANTHER" id="PTHR45138">
    <property type="entry name" value="REGULATORY COMPONENTS OF SENSORY TRANSDUCTION SYSTEM"/>
    <property type="match status" value="1"/>
</dbReference>
<dbReference type="GO" id="GO:0052621">
    <property type="term" value="F:diguanylate cyclase activity"/>
    <property type="evidence" value="ECO:0007669"/>
    <property type="project" value="TreeGrafter"/>
</dbReference>
<keyword evidence="1" id="KW-1133">Transmembrane helix</keyword>
<dbReference type="InterPro" id="IPR000160">
    <property type="entry name" value="GGDEF_dom"/>
</dbReference>
<keyword evidence="4" id="KW-1185">Reference proteome</keyword>
<dbReference type="EMBL" id="JFBT01000001">
    <property type="protein sequence ID" value="EXG81468.1"/>
    <property type="molecule type" value="Genomic_DNA"/>
</dbReference>
<accession>A0A010Z213</accession>
<evidence type="ECO:0000313" key="4">
    <source>
        <dbReference type="Proteomes" id="UP000021053"/>
    </source>
</evidence>
<dbReference type="SMART" id="SM00267">
    <property type="entry name" value="GGDEF"/>
    <property type="match status" value="1"/>
</dbReference>
<dbReference type="InterPro" id="IPR029787">
    <property type="entry name" value="Nucleotide_cyclase"/>
</dbReference>
<dbReference type="Proteomes" id="UP000021053">
    <property type="component" value="Unassembled WGS sequence"/>
</dbReference>
<feature type="transmembrane region" description="Helical" evidence="1">
    <location>
        <begin position="83"/>
        <end position="100"/>
    </location>
</feature>
<protein>
    <submittedName>
        <fullName evidence="3">Diguanylate cyclase (GGDEF) domain-containing protein</fullName>
    </submittedName>
</protein>
<feature type="domain" description="GGDEF" evidence="2">
    <location>
        <begin position="342"/>
        <end position="464"/>
    </location>
</feature>
<dbReference type="SUPFAM" id="SSF55073">
    <property type="entry name" value="Nucleotide cyclase"/>
    <property type="match status" value="1"/>
</dbReference>
<evidence type="ECO:0000256" key="1">
    <source>
        <dbReference type="SAM" id="Phobius"/>
    </source>
</evidence>
<dbReference type="Pfam" id="PF00990">
    <property type="entry name" value="GGDEF"/>
    <property type="match status" value="1"/>
</dbReference>
<evidence type="ECO:0000313" key="3">
    <source>
        <dbReference type="EMBL" id="EXG81468.1"/>
    </source>
</evidence>
<comment type="caution">
    <text evidence="3">The sequence shown here is derived from an EMBL/GenBank/DDBJ whole genome shotgun (WGS) entry which is preliminary data.</text>
</comment>
<feature type="transmembrane region" description="Helical" evidence="1">
    <location>
        <begin position="206"/>
        <end position="227"/>
    </location>
</feature>